<sequence>MEVDVSNPLPTKVWIGTGPNEGFWQKLKFEGKPISPFENSLLLLRIPLLSQSPLTRQTSWQKKQKIETKKFFEADHYDAALDQSSDHPNPTKENPNVVLDSVHAPDPKPSSTKAPAPNESTSKNVTAQPDSVPDDQVTHPPASEVIPSPSNLIVTAVGKENIADTAMQIPNTVDHPNSSIFVDGKPI</sequence>
<name>U5CXG2_AMBTC</name>
<dbReference type="Gramene" id="ERM97864">
    <property type="protein sequence ID" value="ERM97864"/>
    <property type="gene ID" value="AMTR_s04308p00006740"/>
</dbReference>
<feature type="compositionally biased region" description="Polar residues" evidence="1">
    <location>
        <begin position="82"/>
        <end position="94"/>
    </location>
</feature>
<dbReference type="HOGENOM" id="CLU_1451196_0_0_1"/>
<proteinExistence type="predicted"/>
<feature type="non-terminal residue" evidence="2">
    <location>
        <position position="187"/>
    </location>
</feature>
<protein>
    <submittedName>
        <fullName evidence="2">Uncharacterized protein</fullName>
    </submittedName>
</protein>
<feature type="region of interest" description="Disordered" evidence="1">
    <location>
        <begin position="80"/>
        <end position="150"/>
    </location>
</feature>
<evidence type="ECO:0000313" key="2">
    <source>
        <dbReference type="EMBL" id="ERM97864.1"/>
    </source>
</evidence>
<feature type="compositionally biased region" description="Polar residues" evidence="1">
    <location>
        <begin position="109"/>
        <end position="129"/>
    </location>
</feature>
<reference evidence="3" key="1">
    <citation type="journal article" date="2013" name="Science">
        <title>The Amborella genome and the evolution of flowering plants.</title>
        <authorList>
            <consortium name="Amborella Genome Project"/>
        </authorList>
    </citation>
    <scope>NUCLEOTIDE SEQUENCE [LARGE SCALE GENOMIC DNA]</scope>
</reference>
<organism evidence="2 3">
    <name type="scientific">Amborella trichopoda</name>
    <dbReference type="NCBI Taxonomy" id="13333"/>
    <lineage>
        <taxon>Eukaryota</taxon>
        <taxon>Viridiplantae</taxon>
        <taxon>Streptophyta</taxon>
        <taxon>Embryophyta</taxon>
        <taxon>Tracheophyta</taxon>
        <taxon>Spermatophyta</taxon>
        <taxon>Magnoliopsida</taxon>
        <taxon>Amborellales</taxon>
        <taxon>Amborellaceae</taxon>
        <taxon>Amborella</taxon>
    </lineage>
</organism>
<evidence type="ECO:0000256" key="1">
    <source>
        <dbReference type="SAM" id="MobiDB-lite"/>
    </source>
</evidence>
<gene>
    <name evidence="2" type="ORF">AMTR_s04308p00006740</name>
</gene>
<keyword evidence="3" id="KW-1185">Reference proteome</keyword>
<evidence type="ECO:0000313" key="3">
    <source>
        <dbReference type="Proteomes" id="UP000017836"/>
    </source>
</evidence>
<dbReference type="Proteomes" id="UP000017836">
    <property type="component" value="Unassembled WGS sequence"/>
</dbReference>
<dbReference type="EMBL" id="KI395756">
    <property type="protein sequence ID" value="ERM97864.1"/>
    <property type="molecule type" value="Genomic_DNA"/>
</dbReference>
<dbReference type="AlphaFoldDB" id="U5CXG2"/>
<accession>U5CXG2</accession>